<evidence type="ECO:0000313" key="5">
    <source>
        <dbReference type="Proteomes" id="UP000472270"/>
    </source>
</evidence>
<dbReference type="GO" id="GO:0003676">
    <property type="term" value="F:nucleic acid binding"/>
    <property type="evidence" value="ECO:0007669"/>
    <property type="project" value="InterPro"/>
</dbReference>
<evidence type="ECO:0000256" key="1">
    <source>
        <dbReference type="PROSITE-ProRule" id="PRU00047"/>
    </source>
</evidence>
<evidence type="ECO:0000259" key="3">
    <source>
        <dbReference type="PROSITE" id="PS50158"/>
    </source>
</evidence>
<dbReference type="GO" id="GO:0008270">
    <property type="term" value="F:zinc ion binding"/>
    <property type="evidence" value="ECO:0007669"/>
    <property type="project" value="UniProtKB-KW"/>
</dbReference>
<reference evidence="4" key="1">
    <citation type="submission" date="2025-08" db="UniProtKB">
        <authorList>
            <consortium name="Ensembl"/>
        </authorList>
    </citation>
    <scope>IDENTIFICATION</scope>
</reference>
<name>A0A673G1R4_9TELE</name>
<feature type="compositionally biased region" description="Basic and acidic residues" evidence="2">
    <location>
        <begin position="247"/>
        <end position="284"/>
    </location>
</feature>
<feature type="compositionally biased region" description="Basic and acidic residues" evidence="2">
    <location>
        <begin position="182"/>
        <end position="232"/>
    </location>
</feature>
<proteinExistence type="predicted"/>
<dbReference type="InterPro" id="IPR036875">
    <property type="entry name" value="Znf_CCHC_sf"/>
</dbReference>
<keyword evidence="1" id="KW-0479">Metal-binding</keyword>
<dbReference type="Pfam" id="PF00098">
    <property type="entry name" value="zf-CCHC"/>
    <property type="match status" value="1"/>
</dbReference>
<dbReference type="PROSITE" id="PS50158">
    <property type="entry name" value="ZF_CCHC"/>
    <property type="match status" value="2"/>
</dbReference>
<accession>A0A673G1R4</accession>
<reference evidence="4" key="2">
    <citation type="submission" date="2025-09" db="UniProtKB">
        <authorList>
            <consortium name="Ensembl"/>
        </authorList>
    </citation>
    <scope>IDENTIFICATION</scope>
</reference>
<keyword evidence="1" id="KW-0863">Zinc-finger</keyword>
<feature type="domain" description="CCHC-type" evidence="3">
    <location>
        <begin position="118"/>
        <end position="133"/>
    </location>
</feature>
<organism evidence="4 5">
    <name type="scientific">Sinocyclocheilus rhinocerous</name>
    <dbReference type="NCBI Taxonomy" id="307959"/>
    <lineage>
        <taxon>Eukaryota</taxon>
        <taxon>Metazoa</taxon>
        <taxon>Chordata</taxon>
        <taxon>Craniata</taxon>
        <taxon>Vertebrata</taxon>
        <taxon>Euteleostomi</taxon>
        <taxon>Actinopterygii</taxon>
        <taxon>Neopterygii</taxon>
        <taxon>Teleostei</taxon>
        <taxon>Ostariophysi</taxon>
        <taxon>Cypriniformes</taxon>
        <taxon>Cyprinidae</taxon>
        <taxon>Cyprininae</taxon>
        <taxon>Sinocyclocheilus</taxon>
    </lineage>
</organism>
<feature type="domain" description="CCHC-type" evidence="3">
    <location>
        <begin position="135"/>
        <end position="150"/>
    </location>
</feature>
<keyword evidence="5" id="KW-1185">Reference proteome</keyword>
<dbReference type="Proteomes" id="UP000472270">
    <property type="component" value="Unassembled WGS sequence"/>
</dbReference>
<feature type="region of interest" description="Disordered" evidence="2">
    <location>
        <begin position="182"/>
        <end position="284"/>
    </location>
</feature>
<dbReference type="Gene3D" id="4.10.60.10">
    <property type="entry name" value="Zinc finger, CCHC-type"/>
    <property type="match status" value="1"/>
</dbReference>
<dbReference type="InterPro" id="IPR001878">
    <property type="entry name" value="Znf_CCHC"/>
</dbReference>
<sequence>MILRRRYTCDKLTDGLIIKGVNCEVKNLQNRDYVVSFIHLPVYLDDNDILRKLEGWGVNPISKIKRRCYPGTDIEDGTRFLKVRFPKEVASLPYSTKLETAEGPQYFRVMHSHQVKTCRLCMSPGHLLKDCPDFKCYKCEERGHFARDCKAVRCPECQEVLNKCECWMEGEEGGMEHRLDGQVHEGNSEEERETHEGQEEEGLQQKETEGGTSNREEGGEKVNDEDKERTTEQDTQWTEIEISDSFKNLRDNVERDGQGMDDQNKDMDSEEETKMGNMEKDRGM</sequence>
<dbReference type="Ensembl" id="ENSSRHT00000009469.1">
    <property type="protein sequence ID" value="ENSSRHP00000009182.1"/>
    <property type="gene ID" value="ENSSRHG00000005300.1"/>
</dbReference>
<protein>
    <recommendedName>
        <fullName evidence="3">CCHC-type domain-containing protein</fullName>
    </recommendedName>
</protein>
<evidence type="ECO:0000256" key="2">
    <source>
        <dbReference type="SAM" id="MobiDB-lite"/>
    </source>
</evidence>
<dbReference type="SMART" id="SM00343">
    <property type="entry name" value="ZnF_C2HC"/>
    <property type="match status" value="2"/>
</dbReference>
<dbReference type="AlphaFoldDB" id="A0A673G1R4"/>
<evidence type="ECO:0000313" key="4">
    <source>
        <dbReference type="Ensembl" id="ENSSRHP00000009182.1"/>
    </source>
</evidence>
<dbReference type="SUPFAM" id="SSF57756">
    <property type="entry name" value="Retrovirus zinc finger-like domains"/>
    <property type="match status" value="1"/>
</dbReference>
<keyword evidence="1" id="KW-0862">Zinc</keyword>